<sequence length="172" mass="19294">MCSIVSVSQIEIRFVHPFTTLKTGKGKQASKDMPATHTLRKTPTRVQNQTSFPSLPSLLLPLPPPSLLCSSSQRKKSSYSPPPPPKRTRSSSLSHSNSQSKTNIPTLINHSSSWKFRFPTNFPLILLLCTFQLSYSCSLPSHYVLEVNPERKLHLLFVAEGNLWRISCFPFG</sequence>
<name>A0A2T6ZWH0_TUBBO</name>
<proteinExistence type="predicted"/>
<gene>
    <name evidence="2" type="ORF">B9Z19DRAFT_790501</name>
</gene>
<reference evidence="2 3" key="1">
    <citation type="submission" date="2017-04" db="EMBL/GenBank/DDBJ databases">
        <title>Draft genome sequence of Tuber borchii Vittad., a whitish edible truffle.</title>
        <authorList>
            <consortium name="DOE Joint Genome Institute"/>
            <person name="Murat C."/>
            <person name="Kuo A."/>
            <person name="Barry K.W."/>
            <person name="Clum A."/>
            <person name="Dockter R.B."/>
            <person name="Fauchery L."/>
            <person name="Iotti M."/>
            <person name="Kohler A."/>
            <person name="Labutti K."/>
            <person name="Lindquist E.A."/>
            <person name="Lipzen A."/>
            <person name="Ohm R.A."/>
            <person name="Wang M."/>
            <person name="Grigoriev I.V."/>
            <person name="Zambonelli A."/>
            <person name="Martin F.M."/>
        </authorList>
    </citation>
    <scope>NUCLEOTIDE SEQUENCE [LARGE SCALE GENOMIC DNA]</scope>
    <source>
        <strain evidence="2 3">Tbo3840</strain>
    </source>
</reference>
<keyword evidence="3" id="KW-1185">Reference proteome</keyword>
<dbReference type="EMBL" id="NESQ01000081">
    <property type="protein sequence ID" value="PUU79828.1"/>
    <property type="molecule type" value="Genomic_DNA"/>
</dbReference>
<comment type="caution">
    <text evidence="2">The sequence shown here is derived from an EMBL/GenBank/DDBJ whole genome shotgun (WGS) entry which is preliminary data.</text>
</comment>
<evidence type="ECO:0000313" key="3">
    <source>
        <dbReference type="Proteomes" id="UP000244722"/>
    </source>
</evidence>
<evidence type="ECO:0000256" key="1">
    <source>
        <dbReference type="SAM" id="MobiDB-lite"/>
    </source>
</evidence>
<protein>
    <submittedName>
        <fullName evidence="2">Uncharacterized protein</fullName>
    </submittedName>
</protein>
<dbReference type="AlphaFoldDB" id="A0A2T6ZWH0"/>
<feature type="compositionally biased region" description="Low complexity" evidence="1">
    <location>
        <begin position="90"/>
        <end position="100"/>
    </location>
</feature>
<evidence type="ECO:0000313" key="2">
    <source>
        <dbReference type="EMBL" id="PUU79828.1"/>
    </source>
</evidence>
<dbReference type="Proteomes" id="UP000244722">
    <property type="component" value="Unassembled WGS sequence"/>
</dbReference>
<feature type="region of interest" description="Disordered" evidence="1">
    <location>
        <begin position="23"/>
        <end position="49"/>
    </location>
</feature>
<organism evidence="2 3">
    <name type="scientific">Tuber borchii</name>
    <name type="common">White truffle</name>
    <dbReference type="NCBI Taxonomy" id="42251"/>
    <lineage>
        <taxon>Eukaryota</taxon>
        <taxon>Fungi</taxon>
        <taxon>Dikarya</taxon>
        <taxon>Ascomycota</taxon>
        <taxon>Pezizomycotina</taxon>
        <taxon>Pezizomycetes</taxon>
        <taxon>Pezizales</taxon>
        <taxon>Tuberaceae</taxon>
        <taxon>Tuber</taxon>
    </lineage>
</organism>
<accession>A0A2T6ZWH0</accession>
<feature type="region of interest" description="Disordered" evidence="1">
    <location>
        <begin position="69"/>
        <end position="104"/>
    </location>
</feature>